<evidence type="ECO:0008006" key="5">
    <source>
        <dbReference type="Google" id="ProtNLM"/>
    </source>
</evidence>
<proteinExistence type="predicted"/>
<feature type="transmembrane region" description="Helical" evidence="2">
    <location>
        <begin position="59"/>
        <end position="84"/>
    </location>
</feature>
<name>A0A9P5XW69_9AGAR</name>
<feature type="compositionally biased region" description="Polar residues" evidence="1">
    <location>
        <begin position="25"/>
        <end position="38"/>
    </location>
</feature>
<evidence type="ECO:0000313" key="3">
    <source>
        <dbReference type="EMBL" id="KAF9457903.1"/>
    </source>
</evidence>
<keyword evidence="4" id="KW-1185">Reference proteome</keyword>
<comment type="caution">
    <text evidence="3">The sequence shown here is derived from an EMBL/GenBank/DDBJ whole genome shotgun (WGS) entry which is preliminary data.</text>
</comment>
<reference evidence="3" key="1">
    <citation type="submission" date="2020-11" db="EMBL/GenBank/DDBJ databases">
        <authorList>
            <consortium name="DOE Joint Genome Institute"/>
            <person name="Ahrendt S."/>
            <person name="Riley R."/>
            <person name="Andreopoulos W."/>
            <person name="Labutti K."/>
            <person name="Pangilinan J."/>
            <person name="Ruiz-Duenas F.J."/>
            <person name="Barrasa J.M."/>
            <person name="Sanchez-Garcia M."/>
            <person name="Camarero S."/>
            <person name="Miyauchi S."/>
            <person name="Serrano A."/>
            <person name="Linde D."/>
            <person name="Babiker R."/>
            <person name="Drula E."/>
            <person name="Ayuso-Fernandez I."/>
            <person name="Pacheco R."/>
            <person name="Padilla G."/>
            <person name="Ferreira P."/>
            <person name="Barriuso J."/>
            <person name="Kellner H."/>
            <person name="Castanera R."/>
            <person name="Alfaro M."/>
            <person name="Ramirez L."/>
            <person name="Pisabarro A.G."/>
            <person name="Kuo A."/>
            <person name="Tritt A."/>
            <person name="Lipzen A."/>
            <person name="He G."/>
            <person name="Yan M."/>
            <person name="Ng V."/>
            <person name="Cullen D."/>
            <person name="Martin F."/>
            <person name="Rosso M.-N."/>
            <person name="Henrissat B."/>
            <person name="Hibbett D."/>
            <person name="Martinez A.T."/>
            <person name="Grigoriev I.V."/>
        </authorList>
    </citation>
    <scope>NUCLEOTIDE SEQUENCE</scope>
    <source>
        <strain evidence="3">CBS 247.69</strain>
    </source>
</reference>
<keyword evidence="2" id="KW-0472">Membrane</keyword>
<dbReference type="EMBL" id="MU150355">
    <property type="protein sequence ID" value="KAF9457903.1"/>
    <property type="molecule type" value="Genomic_DNA"/>
</dbReference>
<dbReference type="OrthoDB" id="10039566at2759"/>
<gene>
    <name evidence="3" type="ORF">BDZ94DRAFT_1227248</name>
</gene>
<organism evidence="3 4">
    <name type="scientific">Collybia nuda</name>
    <dbReference type="NCBI Taxonomy" id="64659"/>
    <lineage>
        <taxon>Eukaryota</taxon>
        <taxon>Fungi</taxon>
        <taxon>Dikarya</taxon>
        <taxon>Basidiomycota</taxon>
        <taxon>Agaricomycotina</taxon>
        <taxon>Agaricomycetes</taxon>
        <taxon>Agaricomycetidae</taxon>
        <taxon>Agaricales</taxon>
        <taxon>Tricholomatineae</taxon>
        <taxon>Clitocybaceae</taxon>
        <taxon>Collybia</taxon>
    </lineage>
</organism>
<evidence type="ECO:0000313" key="4">
    <source>
        <dbReference type="Proteomes" id="UP000807353"/>
    </source>
</evidence>
<accession>A0A9P5XW69</accession>
<evidence type="ECO:0000256" key="1">
    <source>
        <dbReference type="SAM" id="MobiDB-lite"/>
    </source>
</evidence>
<evidence type="ECO:0000256" key="2">
    <source>
        <dbReference type="SAM" id="Phobius"/>
    </source>
</evidence>
<feature type="region of interest" description="Disordered" evidence="1">
    <location>
        <begin position="1"/>
        <end position="47"/>
    </location>
</feature>
<dbReference type="Proteomes" id="UP000807353">
    <property type="component" value="Unassembled WGS sequence"/>
</dbReference>
<keyword evidence="2" id="KW-0812">Transmembrane</keyword>
<protein>
    <recommendedName>
        <fullName evidence="5">Transmembrane protein</fullName>
    </recommendedName>
</protein>
<feature type="compositionally biased region" description="Polar residues" evidence="1">
    <location>
        <begin position="1"/>
        <end position="11"/>
    </location>
</feature>
<keyword evidence="2" id="KW-1133">Transmembrane helix</keyword>
<dbReference type="AlphaFoldDB" id="A0A9P5XW69"/>
<sequence>MSSIIAQQDSPEPQDKGKGRAPGPTENTPLLNPGSSSYLGDHTTTPETTRRRLRSKLTWVFLVSLIICIVGFIIVALLAFSYAAKVSHTSPDNLAKNALIFRPDRIDALNTTSKGEIWIKVDGRMGIDVGSVMGLRRDPMWLESIPIRVWKAIGRWGVRRMNRVSVTLSAIHIASEHDPSNALASIITYPVSVPLSADTFYDLSWLSSVSLLVLVQPTSDTAAILHFLQDSWRRGSVALRVDVERAAVRGGGLHETSWRNFIRGEVSNVRASMHLPIPPLHGLPSPGHDVPFPSISELITLQSFGVYSDSNNLSLHASATMVDPIPSDFAFTSPHLPFVISLPSSSNASSSLPLPIASVTTAPFTLTHPNITLDIHGTVLPLLSDSPATLSSFLSRYLSGQPNPVLINSPLAPEFTIDTLFPAPNPRPQILQNVTIRDMKIKPGTPFLASGTVFAHVVLPKGIDINLHVSRVLPDVLVFDGEVPRLTFASLPTPPPLPDPLPENAFGHIRPDDWLPAMSIRDEPHEDVGVVYIVSAKIIDVPLEVLPGRQKIFSNFISKVIFGSDGAVAGILGSAAVSVGVQGLPFPGEAGEMELDGLPFKGSVPVRKKSMIVD</sequence>